<name>A0A9N9Q2U7_9HELO</name>
<dbReference type="Proteomes" id="UP000701801">
    <property type="component" value="Unassembled WGS sequence"/>
</dbReference>
<organism evidence="1 2">
    <name type="scientific">Hymenoscyphus albidus</name>
    <dbReference type="NCBI Taxonomy" id="595503"/>
    <lineage>
        <taxon>Eukaryota</taxon>
        <taxon>Fungi</taxon>
        <taxon>Dikarya</taxon>
        <taxon>Ascomycota</taxon>
        <taxon>Pezizomycotina</taxon>
        <taxon>Leotiomycetes</taxon>
        <taxon>Helotiales</taxon>
        <taxon>Helotiaceae</taxon>
        <taxon>Hymenoscyphus</taxon>
    </lineage>
</organism>
<comment type="caution">
    <text evidence="1">The sequence shown here is derived from an EMBL/GenBank/DDBJ whole genome shotgun (WGS) entry which is preliminary data.</text>
</comment>
<accession>A0A9N9Q2U7</accession>
<evidence type="ECO:0000313" key="1">
    <source>
        <dbReference type="EMBL" id="CAG8971431.1"/>
    </source>
</evidence>
<dbReference type="OrthoDB" id="10428219at2759"/>
<evidence type="ECO:0000313" key="2">
    <source>
        <dbReference type="Proteomes" id="UP000701801"/>
    </source>
</evidence>
<dbReference type="AlphaFoldDB" id="A0A9N9Q2U7"/>
<reference evidence="1" key="1">
    <citation type="submission" date="2021-07" db="EMBL/GenBank/DDBJ databases">
        <authorList>
            <person name="Durling M."/>
        </authorList>
    </citation>
    <scope>NUCLEOTIDE SEQUENCE</scope>
</reference>
<gene>
    <name evidence="1" type="ORF">HYALB_00002013</name>
</gene>
<dbReference type="EMBL" id="CAJVRM010000020">
    <property type="protein sequence ID" value="CAG8971431.1"/>
    <property type="molecule type" value="Genomic_DNA"/>
</dbReference>
<sequence>MYCRFYLSSREGAGRQTISRDIVVMRKSLQDNEDLEPFKPGPLVQFITKLTVPLLELTNFDSGTPGAPAYKPKCHHRIEER</sequence>
<protein>
    <submittedName>
        <fullName evidence="1">Uncharacterized protein</fullName>
    </submittedName>
</protein>
<proteinExistence type="predicted"/>
<keyword evidence="2" id="KW-1185">Reference proteome</keyword>